<evidence type="ECO:0000256" key="1">
    <source>
        <dbReference type="ARBA" id="ARBA00023125"/>
    </source>
</evidence>
<keyword evidence="2" id="KW-1133">Transmembrane helix</keyword>
<dbReference type="NCBIfam" id="TIGR02607">
    <property type="entry name" value="antidote_HigA"/>
    <property type="match status" value="1"/>
</dbReference>
<evidence type="ECO:0000259" key="3">
    <source>
        <dbReference type="PROSITE" id="PS50943"/>
    </source>
</evidence>
<reference evidence="6" key="1">
    <citation type="submission" date="2016-10" db="EMBL/GenBank/DDBJ databases">
        <authorList>
            <person name="Varghese N."/>
            <person name="Submissions S."/>
        </authorList>
    </citation>
    <scope>NUCLEOTIDE SEQUENCE [LARGE SCALE GENOMIC DNA]</scope>
    <source>
        <strain evidence="6">DSM 11005</strain>
    </source>
</reference>
<organism evidence="5 6">
    <name type="scientific">Succiniclasticum ruminis</name>
    <dbReference type="NCBI Taxonomy" id="40841"/>
    <lineage>
        <taxon>Bacteria</taxon>
        <taxon>Bacillati</taxon>
        <taxon>Bacillota</taxon>
        <taxon>Negativicutes</taxon>
        <taxon>Acidaminococcales</taxon>
        <taxon>Acidaminococcaceae</taxon>
        <taxon>Succiniclasticum</taxon>
    </lineage>
</organism>
<dbReference type="InterPro" id="IPR003646">
    <property type="entry name" value="SH3-like_bac-type"/>
</dbReference>
<keyword evidence="6" id="KW-1185">Reference proteome</keyword>
<dbReference type="PROSITE" id="PS51781">
    <property type="entry name" value="SH3B"/>
    <property type="match status" value="1"/>
</dbReference>
<dbReference type="Gene3D" id="2.30.30.40">
    <property type="entry name" value="SH3 Domains"/>
    <property type="match status" value="1"/>
</dbReference>
<dbReference type="EMBL" id="FMYW01000007">
    <property type="protein sequence ID" value="SDC42885.1"/>
    <property type="molecule type" value="Genomic_DNA"/>
</dbReference>
<dbReference type="Gene3D" id="1.10.260.40">
    <property type="entry name" value="lambda repressor-like DNA-binding domains"/>
    <property type="match status" value="1"/>
</dbReference>
<keyword evidence="1" id="KW-0238">DNA-binding</keyword>
<dbReference type="SUPFAM" id="SSF47413">
    <property type="entry name" value="lambda repressor-like DNA-binding domains"/>
    <property type="match status" value="1"/>
</dbReference>
<gene>
    <name evidence="5" type="ORF">SAMN04487864_10785</name>
</gene>
<dbReference type="SMART" id="SM00287">
    <property type="entry name" value="SH3b"/>
    <property type="match status" value="1"/>
</dbReference>
<dbReference type="PROSITE" id="PS50943">
    <property type="entry name" value="HTH_CROC1"/>
    <property type="match status" value="1"/>
</dbReference>
<protein>
    <submittedName>
        <fullName evidence="5">Addiction module antidote protein, HigA family</fullName>
    </submittedName>
</protein>
<dbReference type="AlphaFoldDB" id="A0A1G6LJF7"/>
<dbReference type="PANTHER" id="PTHR36924:SF1">
    <property type="entry name" value="ANTITOXIN HIGA-1"/>
    <property type="match status" value="1"/>
</dbReference>
<evidence type="ECO:0000313" key="5">
    <source>
        <dbReference type="EMBL" id="SDC42885.1"/>
    </source>
</evidence>
<proteinExistence type="predicted"/>
<evidence type="ECO:0000256" key="2">
    <source>
        <dbReference type="SAM" id="Phobius"/>
    </source>
</evidence>
<keyword evidence="2" id="KW-0812">Transmembrane</keyword>
<dbReference type="Pfam" id="PF08239">
    <property type="entry name" value="SH3_3"/>
    <property type="match status" value="1"/>
</dbReference>
<evidence type="ECO:0000259" key="4">
    <source>
        <dbReference type="PROSITE" id="PS51781"/>
    </source>
</evidence>
<feature type="domain" description="SH3b" evidence="4">
    <location>
        <begin position="466"/>
        <end position="538"/>
    </location>
</feature>
<dbReference type="InterPro" id="IPR013430">
    <property type="entry name" value="Toxin_antidote_HigA"/>
</dbReference>
<sequence>MTEIISTPKISEILLEEFMNPLQISAYRLAMDIHVPASRILEILHDKRKITADTSIRLGRYFGVSDSYFLNLQSDIDIRNEKLKREDEWGHQKLITIIKRPVPKPNEVNRRFKGKLYLIMRTFLTILVSVMLLLISVSAWANRLEDGIYVKKDADGRITAKMFVTVMSGYATQLDVLGRLNMTSTSYIIALQALDDEGNVTEELATNYSGKTPVAGAGESGIRLTGENNRNAQDFNKEFTPEVFSTSFGQQVEFDFREPGKANAYHCSDALDGEYVLNPDATDNYPVSAVVFAYEHAYNFNSFLKSKDMAPDTYKLLEEHRKPYCGNYYNLEIKWKDRMNVGNVTAEKNMRIVMLNRENNYYFLFVKKNYHGDPSWVKETWREFTGTDDVMVNAMYLHRHMTLFAPEIVKDPYVYLRRMGSATRKGPDGKIVTTHTFWVMSFNGKLMRLGRALVSDDGALRFYKEMGRGAIKGEAVRVRQTPDTNGKILGEFNTGYPLTVLGFVEQTGDHSYNFAWAKVQLDNGATGYVYGKYISGVDTPLN</sequence>
<accession>A0A1G6LJF7</accession>
<dbReference type="OrthoDB" id="9798100at2"/>
<feature type="transmembrane region" description="Helical" evidence="2">
    <location>
        <begin position="118"/>
        <end position="141"/>
    </location>
</feature>
<keyword evidence="2" id="KW-0472">Membrane</keyword>
<name>A0A1G6LJF7_9FIRM</name>
<dbReference type="Proteomes" id="UP000198943">
    <property type="component" value="Unassembled WGS sequence"/>
</dbReference>
<evidence type="ECO:0000313" key="6">
    <source>
        <dbReference type="Proteomes" id="UP000198943"/>
    </source>
</evidence>
<dbReference type="InterPro" id="IPR010982">
    <property type="entry name" value="Lambda_DNA-bd_dom_sf"/>
</dbReference>
<dbReference type="PANTHER" id="PTHR36924">
    <property type="entry name" value="ANTITOXIN HIGA-1"/>
    <property type="match status" value="1"/>
</dbReference>
<dbReference type="GO" id="GO:0003677">
    <property type="term" value="F:DNA binding"/>
    <property type="evidence" value="ECO:0007669"/>
    <property type="project" value="UniProtKB-KW"/>
</dbReference>
<dbReference type="InterPro" id="IPR001387">
    <property type="entry name" value="Cro/C1-type_HTH"/>
</dbReference>
<feature type="domain" description="HTH cro/C1-type" evidence="3">
    <location>
        <begin position="15"/>
        <end position="69"/>
    </location>
</feature>